<keyword evidence="1" id="KW-0472">Membrane</keyword>
<evidence type="ECO:0000313" key="3">
    <source>
        <dbReference type="Proteomes" id="UP000649617"/>
    </source>
</evidence>
<dbReference type="GO" id="GO:0005254">
    <property type="term" value="F:chloride channel activity"/>
    <property type="evidence" value="ECO:0007669"/>
    <property type="project" value="InterPro"/>
</dbReference>
<comment type="caution">
    <text evidence="2">The sequence shown here is derived from an EMBL/GenBank/DDBJ whole genome shotgun (WGS) entry which is preliminary data.</text>
</comment>
<dbReference type="OrthoDB" id="427287at2759"/>
<proteinExistence type="predicted"/>
<feature type="transmembrane region" description="Helical" evidence="1">
    <location>
        <begin position="97"/>
        <end position="117"/>
    </location>
</feature>
<keyword evidence="1" id="KW-1133">Transmembrane helix</keyword>
<dbReference type="EMBL" id="CAJNIZ010043571">
    <property type="protein sequence ID" value="CAE7663254.1"/>
    <property type="molecule type" value="Genomic_DNA"/>
</dbReference>
<feature type="non-terminal residue" evidence="2">
    <location>
        <position position="224"/>
    </location>
</feature>
<dbReference type="Proteomes" id="UP000649617">
    <property type="component" value="Unassembled WGS sequence"/>
</dbReference>
<gene>
    <name evidence="2" type="ORF">SPIL2461_LOCUS18070</name>
</gene>
<keyword evidence="1" id="KW-0812">Transmembrane</keyword>
<evidence type="ECO:0000313" key="2">
    <source>
        <dbReference type="EMBL" id="CAE7663254.1"/>
    </source>
</evidence>
<reference evidence="2" key="1">
    <citation type="submission" date="2021-02" db="EMBL/GenBank/DDBJ databases">
        <authorList>
            <person name="Dougan E. K."/>
            <person name="Rhodes N."/>
            <person name="Thang M."/>
            <person name="Chan C."/>
        </authorList>
    </citation>
    <scope>NUCLEOTIDE SEQUENCE</scope>
</reference>
<organism evidence="2 3">
    <name type="scientific">Symbiodinium pilosum</name>
    <name type="common">Dinoflagellate</name>
    <dbReference type="NCBI Taxonomy" id="2952"/>
    <lineage>
        <taxon>Eukaryota</taxon>
        <taxon>Sar</taxon>
        <taxon>Alveolata</taxon>
        <taxon>Dinophyceae</taxon>
        <taxon>Suessiales</taxon>
        <taxon>Symbiodiniaceae</taxon>
        <taxon>Symbiodinium</taxon>
    </lineage>
</organism>
<keyword evidence="3" id="KW-1185">Reference proteome</keyword>
<protein>
    <submittedName>
        <fullName evidence="2">Uncharacterized protein</fullName>
    </submittedName>
</protein>
<dbReference type="AlphaFoldDB" id="A0A812W250"/>
<feature type="transmembrane region" description="Helical" evidence="1">
    <location>
        <begin position="66"/>
        <end position="85"/>
    </location>
</feature>
<evidence type="ECO:0000256" key="1">
    <source>
        <dbReference type="SAM" id="Phobius"/>
    </source>
</evidence>
<name>A0A812W250_SYMPI</name>
<accession>A0A812W250</accession>
<sequence length="224" mass="24770">VEFLRGLGGPGRLLVLTQMAGEVVRTGLEANEASGQTVLTEMVDRILLYKEHHQDLLDVVGVKVPFHYHHLLTVMVFIDLLVLSYGMALSESCLAPCMFLLMATIMIGMMDVASLLWNPFGAHATGFALHQWAQEFLAGVRAILDYEHDGSKEGWKHELQEEHYANIDLQKTPEEVQTLFDRAPQPPPQQVVVADEHAYTQQEHEHAPDGHVEVDVGAGVAGDG</sequence>